<dbReference type="EMBL" id="JADGIK010000004">
    <property type="protein sequence ID" value="MBF0597132.1"/>
    <property type="molecule type" value="Genomic_DNA"/>
</dbReference>
<keyword evidence="3" id="KW-0472">Membrane</keyword>
<feature type="transmembrane region" description="Helical" evidence="3">
    <location>
        <begin position="6"/>
        <end position="24"/>
    </location>
</feature>
<organism evidence="5 6">
    <name type="scientific">Faecalibacter rhinopitheci</name>
    <dbReference type="NCBI Taxonomy" id="2779678"/>
    <lineage>
        <taxon>Bacteria</taxon>
        <taxon>Pseudomonadati</taxon>
        <taxon>Bacteroidota</taxon>
        <taxon>Flavobacteriia</taxon>
        <taxon>Flavobacteriales</taxon>
        <taxon>Weeksellaceae</taxon>
        <taxon>Faecalibacter</taxon>
    </lineage>
</organism>
<dbReference type="SUPFAM" id="SSF56300">
    <property type="entry name" value="Metallo-dependent phosphatases"/>
    <property type="match status" value="1"/>
</dbReference>
<dbReference type="PANTHER" id="PTHR31302">
    <property type="entry name" value="TRANSMEMBRANE PROTEIN WITH METALLOPHOSPHOESTERASE DOMAIN-RELATED"/>
    <property type="match status" value="1"/>
</dbReference>
<evidence type="ECO:0000313" key="5">
    <source>
        <dbReference type="EMBL" id="MBF0597132.1"/>
    </source>
</evidence>
<dbReference type="GO" id="GO:0008758">
    <property type="term" value="F:UDP-2,3-diacylglucosamine hydrolase activity"/>
    <property type="evidence" value="ECO:0007669"/>
    <property type="project" value="TreeGrafter"/>
</dbReference>
<keyword evidence="3" id="KW-1133">Transmembrane helix</keyword>
<sequence>MFQNSLIGLLILMFVIEVYLYFAFKTFITSKIILFGCILSTVFVMAFMSYNFLFFDRNIGQTPLFMWSVGLFMLIAFPRAIFLFFFLLDDIIRLIGWGKNMIFDTPISADKFLPERRKFIYYTAMGLAAIPIAGLIHGMTLGKYNYKVIREKLTLKRLPDGFKGFKILHITDIHSGSLDNVEKIEKAIELINQQEFDILLFTGDIVNNFYWEMDKWIPVFSKIKKAPYGNFAVLGNHDYGEYTDWKSEEAKEDNLNKIKAIFPKIGFELLLNEHRIIEKAGEKIALVGVENWGARFKKAGDLQKASEGLDRDIFKILMSHDPSHWDLEVKNDPKYYDLTLAGHTHGMQLGIEVPSIGLKWSPSQYIYPQWAGFYQYKDKWINVNRGFGYHFYPGRVGIWPEITVIELANAE</sequence>
<dbReference type="GO" id="GO:0046872">
    <property type="term" value="F:metal ion binding"/>
    <property type="evidence" value="ECO:0007669"/>
    <property type="project" value="UniProtKB-KW"/>
</dbReference>
<dbReference type="InterPro" id="IPR029052">
    <property type="entry name" value="Metallo-depent_PP-like"/>
</dbReference>
<dbReference type="PANTHER" id="PTHR31302:SF31">
    <property type="entry name" value="PHOSPHODIESTERASE YAEI"/>
    <property type="match status" value="1"/>
</dbReference>
<dbReference type="GO" id="GO:0009245">
    <property type="term" value="P:lipid A biosynthetic process"/>
    <property type="evidence" value="ECO:0007669"/>
    <property type="project" value="TreeGrafter"/>
</dbReference>
<dbReference type="Gene3D" id="3.60.21.10">
    <property type="match status" value="1"/>
</dbReference>
<protein>
    <submittedName>
        <fullName evidence="5">Metallophosphoesterase</fullName>
    </submittedName>
</protein>
<name>A0A8J7FSZ0_9FLAO</name>
<keyword evidence="6" id="KW-1185">Reference proteome</keyword>
<evidence type="ECO:0000256" key="3">
    <source>
        <dbReference type="SAM" id="Phobius"/>
    </source>
</evidence>
<dbReference type="Pfam" id="PF00149">
    <property type="entry name" value="Metallophos"/>
    <property type="match status" value="1"/>
</dbReference>
<dbReference type="RefSeq" id="WP_194182686.1">
    <property type="nucleotide sequence ID" value="NZ_JADGIK010000004.1"/>
</dbReference>
<feature type="transmembrane region" description="Helical" evidence="3">
    <location>
        <begin position="33"/>
        <end position="53"/>
    </location>
</feature>
<gene>
    <name evidence="5" type="ORF">IM532_06675</name>
</gene>
<evidence type="ECO:0000256" key="2">
    <source>
        <dbReference type="ARBA" id="ARBA00022801"/>
    </source>
</evidence>
<proteinExistence type="predicted"/>
<keyword evidence="3" id="KW-0812">Transmembrane</keyword>
<feature type="transmembrane region" description="Helical" evidence="3">
    <location>
        <begin position="65"/>
        <end position="88"/>
    </location>
</feature>
<keyword evidence="2" id="KW-0378">Hydrolase</keyword>
<dbReference type="InterPro" id="IPR051158">
    <property type="entry name" value="Metallophosphoesterase_sf"/>
</dbReference>
<feature type="domain" description="Calcineurin-like phosphoesterase" evidence="4">
    <location>
        <begin position="165"/>
        <end position="346"/>
    </location>
</feature>
<evidence type="ECO:0000313" key="6">
    <source>
        <dbReference type="Proteomes" id="UP000608754"/>
    </source>
</evidence>
<keyword evidence="1" id="KW-0479">Metal-binding</keyword>
<accession>A0A8J7FSZ0</accession>
<dbReference type="Proteomes" id="UP000608754">
    <property type="component" value="Unassembled WGS sequence"/>
</dbReference>
<dbReference type="GO" id="GO:0016020">
    <property type="term" value="C:membrane"/>
    <property type="evidence" value="ECO:0007669"/>
    <property type="project" value="GOC"/>
</dbReference>
<dbReference type="AlphaFoldDB" id="A0A8J7FSZ0"/>
<comment type="caution">
    <text evidence="5">The sequence shown here is derived from an EMBL/GenBank/DDBJ whole genome shotgun (WGS) entry which is preliminary data.</text>
</comment>
<feature type="transmembrane region" description="Helical" evidence="3">
    <location>
        <begin position="119"/>
        <end position="139"/>
    </location>
</feature>
<evidence type="ECO:0000259" key="4">
    <source>
        <dbReference type="Pfam" id="PF00149"/>
    </source>
</evidence>
<evidence type="ECO:0000256" key="1">
    <source>
        <dbReference type="ARBA" id="ARBA00022723"/>
    </source>
</evidence>
<reference evidence="5" key="1">
    <citation type="submission" date="2020-10" db="EMBL/GenBank/DDBJ databases">
        <authorList>
            <person name="Lu T."/>
            <person name="Wang Q."/>
            <person name="Han X."/>
        </authorList>
    </citation>
    <scope>NUCLEOTIDE SEQUENCE</scope>
    <source>
        <strain evidence="5">WQ 117</strain>
    </source>
</reference>
<dbReference type="InterPro" id="IPR004843">
    <property type="entry name" value="Calcineurin-like_PHP"/>
</dbReference>